<name>A0A4R2JF75_9THEO</name>
<dbReference type="GO" id="GO:0003677">
    <property type="term" value="F:DNA binding"/>
    <property type="evidence" value="ECO:0007669"/>
    <property type="project" value="InterPro"/>
</dbReference>
<dbReference type="InterPro" id="IPR009061">
    <property type="entry name" value="DNA-bd_dom_put_sf"/>
</dbReference>
<dbReference type="Pfam" id="PF12728">
    <property type="entry name" value="HTH_17"/>
    <property type="match status" value="1"/>
</dbReference>
<dbReference type="Proteomes" id="UP000294886">
    <property type="component" value="Unassembled WGS sequence"/>
</dbReference>
<comment type="caution">
    <text evidence="2">The sequence shown here is derived from an EMBL/GenBank/DDBJ whole genome shotgun (WGS) entry which is preliminary data.</text>
</comment>
<dbReference type="InterPro" id="IPR041657">
    <property type="entry name" value="HTH_17"/>
</dbReference>
<dbReference type="RefSeq" id="WP_003867858.1">
    <property type="nucleotide sequence ID" value="NZ_SLWU01000029.1"/>
</dbReference>
<evidence type="ECO:0000313" key="2">
    <source>
        <dbReference type="EMBL" id="TCO57644.1"/>
    </source>
</evidence>
<dbReference type="InterPro" id="IPR010093">
    <property type="entry name" value="SinI_DNA-bd"/>
</dbReference>
<proteinExistence type="predicted"/>
<accession>A0A4R2JF75</accession>
<organism evidence="2 3">
    <name type="scientific">Caldanaerobacter subterraneus</name>
    <dbReference type="NCBI Taxonomy" id="911092"/>
    <lineage>
        <taxon>Bacteria</taxon>
        <taxon>Bacillati</taxon>
        <taxon>Bacillota</taxon>
        <taxon>Clostridia</taxon>
        <taxon>Thermoanaerobacterales</taxon>
        <taxon>Thermoanaerobacteraceae</taxon>
        <taxon>Caldanaerobacter</taxon>
    </lineage>
</organism>
<dbReference type="AlphaFoldDB" id="A0A4R2JF75"/>
<protein>
    <submittedName>
        <fullName evidence="2">Excisionase family DNA binding protein</fullName>
    </submittedName>
</protein>
<evidence type="ECO:0000259" key="1">
    <source>
        <dbReference type="Pfam" id="PF12728"/>
    </source>
</evidence>
<feature type="domain" description="Helix-turn-helix" evidence="1">
    <location>
        <begin position="4"/>
        <end position="53"/>
    </location>
</feature>
<dbReference type="SUPFAM" id="SSF46955">
    <property type="entry name" value="Putative DNA-binding domain"/>
    <property type="match status" value="1"/>
</dbReference>
<dbReference type="Gene3D" id="1.10.1660.10">
    <property type="match status" value="1"/>
</dbReference>
<sequence length="56" mass="6731">MEEYFTVKEVSEKLKLNTMTIYKWIKQGKIRAIKLGDTWRISESELNRILNENKNV</sequence>
<reference evidence="2 3" key="1">
    <citation type="submission" date="2019-03" db="EMBL/GenBank/DDBJ databases">
        <title>Genomic Encyclopedia of Type Strains, Phase IV (KMG-IV): sequencing the most valuable type-strain genomes for metagenomic binning, comparative biology and taxonomic classification.</title>
        <authorList>
            <person name="Goeker M."/>
        </authorList>
    </citation>
    <scope>NUCLEOTIDE SEQUENCE [LARGE SCALE GENOMIC DNA]</scope>
    <source>
        <strain evidence="2 3">DSM 13054</strain>
    </source>
</reference>
<dbReference type="EMBL" id="SLWU01000029">
    <property type="protein sequence ID" value="TCO57644.1"/>
    <property type="molecule type" value="Genomic_DNA"/>
</dbReference>
<evidence type="ECO:0000313" key="3">
    <source>
        <dbReference type="Proteomes" id="UP000294886"/>
    </source>
</evidence>
<dbReference type="NCBIfam" id="TIGR01764">
    <property type="entry name" value="excise"/>
    <property type="match status" value="1"/>
</dbReference>
<gene>
    <name evidence="2" type="ORF">EV203_12914</name>
</gene>